<organism evidence="7 8">
    <name type="scientific">Massilia aquatica</name>
    <dbReference type="NCBI Taxonomy" id="2609000"/>
    <lineage>
        <taxon>Bacteria</taxon>
        <taxon>Pseudomonadati</taxon>
        <taxon>Pseudomonadota</taxon>
        <taxon>Betaproteobacteria</taxon>
        <taxon>Burkholderiales</taxon>
        <taxon>Oxalobacteraceae</taxon>
        <taxon>Telluria group</taxon>
        <taxon>Massilia</taxon>
    </lineage>
</organism>
<evidence type="ECO:0000256" key="5">
    <source>
        <dbReference type="ARBA" id="ARBA00022729"/>
    </source>
</evidence>
<evidence type="ECO:0000256" key="4">
    <source>
        <dbReference type="ARBA" id="ARBA00022519"/>
    </source>
</evidence>
<reference evidence="7 8" key="1">
    <citation type="submission" date="2019-09" db="EMBL/GenBank/DDBJ databases">
        <title>Taxonomy of Antarctic Massilia spp.: description of Massilia rubra sp. nov., Massilia aquatica sp. nov., Massilia mucilaginosa sp. nov., Massilia frigida sp. nov. isolated from streams, lakes and regoliths.</title>
        <authorList>
            <person name="Holochova P."/>
            <person name="Sedlacek I."/>
            <person name="Kralova S."/>
            <person name="Maslanova I."/>
            <person name="Busse H.-J."/>
            <person name="Stankova E."/>
            <person name="Vrbovska V."/>
            <person name="Kovarovic V."/>
            <person name="Bartak M."/>
            <person name="Svec P."/>
            <person name="Pantucek R."/>
        </authorList>
    </citation>
    <scope>NUCLEOTIDE SEQUENCE [LARGE SCALE GENOMIC DNA]</scope>
    <source>
        <strain evidence="7 8">CCM 8693</strain>
    </source>
</reference>
<protein>
    <submittedName>
        <fullName evidence="7">ABC transporter substrate-binding protein</fullName>
    </submittedName>
</protein>
<dbReference type="PANTHER" id="PTHR30024:SF7">
    <property type="entry name" value="NITRATE_NITRITE BINDING PROTEIN NRTA"/>
    <property type="match status" value="1"/>
</dbReference>
<dbReference type="Gene3D" id="3.40.190.10">
    <property type="entry name" value="Periplasmic binding protein-like II"/>
    <property type="match status" value="2"/>
</dbReference>
<dbReference type="CDD" id="cd13553">
    <property type="entry name" value="PBP2_NrtA_CpmA_like"/>
    <property type="match status" value="1"/>
</dbReference>
<keyword evidence="5" id="KW-0732">Signal</keyword>
<evidence type="ECO:0000313" key="8">
    <source>
        <dbReference type="Proteomes" id="UP000819052"/>
    </source>
</evidence>
<dbReference type="SUPFAM" id="SSF53850">
    <property type="entry name" value="Periplasmic binding protein-like II"/>
    <property type="match status" value="1"/>
</dbReference>
<comment type="caution">
    <text evidence="7">The sequence shown here is derived from an EMBL/GenBank/DDBJ whole genome shotgun (WGS) entry which is preliminary data.</text>
</comment>
<keyword evidence="3" id="KW-1003">Cell membrane</keyword>
<evidence type="ECO:0000256" key="6">
    <source>
        <dbReference type="ARBA" id="ARBA00023136"/>
    </source>
</evidence>
<dbReference type="Pfam" id="PF13379">
    <property type="entry name" value="NMT1_2"/>
    <property type="match status" value="1"/>
</dbReference>
<evidence type="ECO:0000313" key="7">
    <source>
        <dbReference type="EMBL" id="NHZ43669.1"/>
    </source>
</evidence>
<keyword evidence="6" id="KW-0472">Membrane</keyword>
<keyword evidence="2" id="KW-0813">Transport</keyword>
<comment type="subcellular location">
    <subcellularLocation>
        <location evidence="1">Endomembrane system</location>
    </subcellularLocation>
</comment>
<evidence type="ECO:0000256" key="3">
    <source>
        <dbReference type="ARBA" id="ARBA00022475"/>
    </source>
</evidence>
<evidence type="ECO:0000256" key="1">
    <source>
        <dbReference type="ARBA" id="ARBA00004308"/>
    </source>
</evidence>
<dbReference type="EMBL" id="VVIW01000022">
    <property type="protein sequence ID" value="NHZ43669.1"/>
    <property type="molecule type" value="Genomic_DNA"/>
</dbReference>
<name>A0ABX0MJN7_9BURK</name>
<evidence type="ECO:0000256" key="2">
    <source>
        <dbReference type="ARBA" id="ARBA00022448"/>
    </source>
</evidence>
<dbReference type="InterPro" id="IPR044527">
    <property type="entry name" value="NrtA/CpmA_ABC-bd_dom"/>
</dbReference>
<keyword evidence="8" id="KW-1185">Reference proteome</keyword>
<dbReference type="Proteomes" id="UP000819052">
    <property type="component" value="Unassembled WGS sequence"/>
</dbReference>
<accession>A0ABX0MJN7</accession>
<dbReference type="PANTHER" id="PTHR30024">
    <property type="entry name" value="ALIPHATIC SULFONATES-BINDING PROTEIN-RELATED"/>
    <property type="match status" value="1"/>
</dbReference>
<keyword evidence="4" id="KW-0997">Cell inner membrane</keyword>
<gene>
    <name evidence="7" type="ORF">F1609_26400</name>
</gene>
<sequence>MAGIINNQLRTVRIGFMPLTDCASLVMAAECGFDRQYGIRIVLSRETSWANVRDKMKSGALDAAHVLYGLMYGVQLGIGCQQQAMAVLMNLSRNGQAVTLSRTLAEQGALDGPSLAQHLRDLPRSATFAHTFPTGNHAMLLYYWLAAHGIDPLRQARALTVPPAQMVGSLGAGMIDGFCAGEPWGQRAIDEGVGVTAVTSQQIWPDHPGKVLGTTAAFAAGEPGACRAMIAALLDAARWIEASSANKERTATVLAGSAYLNTGREAIAARLMGQYDNGAGERWTDQRPLSFHGDGEVNFPYLSDGMWFMTQHQRWGLLRGEPDYLAQAQAVNRIDLYKGAAEMTGTELPASNMRSSTLIDGVRWDGSDPRGYAGSFPIRQ</sequence>
<dbReference type="RefSeq" id="WP_167079654.1">
    <property type="nucleotide sequence ID" value="NZ_VVIW01000022.1"/>
</dbReference>
<proteinExistence type="predicted"/>